<organism evidence="2 3">
    <name type="scientific">Stakelama flava</name>
    <dbReference type="NCBI Taxonomy" id="2860338"/>
    <lineage>
        <taxon>Bacteria</taxon>
        <taxon>Pseudomonadati</taxon>
        <taxon>Pseudomonadota</taxon>
        <taxon>Alphaproteobacteria</taxon>
        <taxon>Sphingomonadales</taxon>
        <taxon>Sphingomonadaceae</taxon>
        <taxon>Stakelama</taxon>
    </lineage>
</organism>
<evidence type="ECO:0000259" key="1">
    <source>
        <dbReference type="Pfam" id="PF00248"/>
    </source>
</evidence>
<dbReference type="Proteomes" id="UP001197214">
    <property type="component" value="Unassembled WGS sequence"/>
</dbReference>
<dbReference type="PANTHER" id="PTHR43312">
    <property type="entry name" value="D-THREO-ALDOSE 1-DEHYDROGENASE"/>
    <property type="match status" value="1"/>
</dbReference>
<name>A0ABS6XI92_9SPHN</name>
<dbReference type="EMBL" id="JAHWZX010000002">
    <property type="protein sequence ID" value="MBW4329919.1"/>
    <property type="molecule type" value="Genomic_DNA"/>
</dbReference>
<accession>A0ABS6XI92</accession>
<reference evidence="2 3" key="1">
    <citation type="submission" date="2021-07" db="EMBL/GenBank/DDBJ databases">
        <title>Stakelama flava sp. nov., a novel endophytic bacterium isolated from branch of Kandelia candel.</title>
        <authorList>
            <person name="Tuo L."/>
        </authorList>
    </citation>
    <scope>NUCLEOTIDE SEQUENCE [LARGE SCALE GENOMIC DNA]</scope>
    <source>
        <strain evidence="2 3">CBK3Z-3</strain>
    </source>
</reference>
<proteinExistence type="predicted"/>
<evidence type="ECO:0000313" key="2">
    <source>
        <dbReference type="EMBL" id="MBW4329919.1"/>
    </source>
</evidence>
<gene>
    <name evidence="2" type="ORF">KY084_03395</name>
</gene>
<sequence length="284" mass="30133">MSIAGAREAALSPLGLGCARVGSFNNPRTMAESRALIERAMELGLTTLDTSNIYGQGDSERTIGRVLQGRREDAFVVTKTGRGFSAKMRFLRPFKPILRPLLATRGKGGASDANAVTARRDDAMRFDWSPDSFAPSLHASLRRLRTDHVDGFLLHSPPPRVAADPRVGEALAVLKQAGKVRHFGVSCDDYAGLSAALTMDGLTLLQLPWDVIAALPDDEALAIRNRGCIVLAREVIRAQPALSPVEAVRAAAAHPIVASALVGTTSLAHLEALAAAMPSPAFVA</sequence>
<evidence type="ECO:0000313" key="3">
    <source>
        <dbReference type="Proteomes" id="UP001197214"/>
    </source>
</evidence>
<protein>
    <submittedName>
        <fullName evidence="2">Aldo/keto reductase</fullName>
    </submittedName>
</protein>
<feature type="domain" description="NADP-dependent oxidoreductase" evidence="1">
    <location>
        <begin position="13"/>
        <end position="198"/>
    </location>
</feature>
<comment type="caution">
    <text evidence="2">The sequence shown here is derived from an EMBL/GenBank/DDBJ whole genome shotgun (WGS) entry which is preliminary data.</text>
</comment>
<keyword evidence="3" id="KW-1185">Reference proteome</keyword>
<dbReference type="Pfam" id="PF00248">
    <property type="entry name" value="Aldo_ket_red"/>
    <property type="match status" value="1"/>
</dbReference>
<dbReference type="PANTHER" id="PTHR43312:SF1">
    <property type="entry name" value="NADP-DEPENDENT OXIDOREDUCTASE DOMAIN-CONTAINING PROTEIN"/>
    <property type="match status" value="1"/>
</dbReference>
<dbReference type="RefSeq" id="WP_219237017.1">
    <property type="nucleotide sequence ID" value="NZ_JAHWZX010000002.1"/>
</dbReference>
<dbReference type="InterPro" id="IPR053135">
    <property type="entry name" value="AKR2_Oxidoreductase"/>
</dbReference>
<dbReference type="InterPro" id="IPR023210">
    <property type="entry name" value="NADP_OxRdtase_dom"/>
</dbReference>